<dbReference type="EMBL" id="JXJN01005302">
    <property type="status" value="NOT_ANNOTATED_CDS"/>
    <property type="molecule type" value="Genomic_DNA"/>
</dbReference>
<dbReference type="InterPro" id="IPR000242">
    <property type="entry name" value="PTP_cat"/>
</dbReference>
<keyword evidence="4 5" id="KW-0727">SH2 domain</keyword>
<dbReference type="InterPro" id="IPR036860">
    <property type="entry name" value="SH2_dom_sf"/>
</dbReference>
<reference evidence="9" key="2">
    <citation type="submission" date="2020-05" db="UniProtKB">
        <authorList>
            <consortium name="EnsemblMetazoa"/>
        </authorList>
    </citation>
    <scope>IDENTIFICATION</scope>
    <source>
        <strain evidence="9">IAEA</strain>
    </source>
</reference>
<dbReference type="Pfam" id="PF00102">
    <property type="entry name" value="Y_phosphatase"/>
    <property type="match status" value="2"/>
</dbReference>
<dbReference type="PROSITE" id="PS50001">
    <property type="entry name" value="SH2"/>
    <property type="match status" value="1"/>
</dbReference>
<proteinExistence type="predicted"/>
<dbReference type="EnsemblMetazoa" id="GPPI012090-RA">
    <property type="protein sequence ID" value="GPPI012090-PA"/>
    <property type="gene ID" value="GPPI012090"/>
</dbReference>
<dbReference type="Pfam" id="PF00017">
    <property type="entry name" value="SH2"/>
    <property type="match status" value="1"/>
</dbReference>
<evidence type="ECO:0000313" key="10">
    <source>
        <dbReference type="Proteomes" id="UP000092460"/>
    </source>
</evidence>
<dbReference type="PRINTS" id="PR00700">
    <property type="entry name" value="PRTYPHPHTASE"/>
</dbReference>
<reference evidence="10" key="1">
    <citation type="submission" date="2015-01" db="EMBL/GenBank/DDBJ databases">
        <authorList>
            <person name="Aksoy S."/>
            <person name="Warren W."/>
            <person name="Wilson R.K."/>
        </authorList>
    </citation>
    <scope>NUCLEOTIDE SEQUENCE [LARGE SCALE GENOMIC DNA]</scope>
    <source>
        <strain evidence="10">IAEA</strain>
    </source>
</reference>
<dbReference type="SMART" id="SM00404">
    <property type="entry name" value="PTPc_motif"/>
    <property type="match status" value="1"/>
</dbReference>
<dbReference type="GO" id="GO:0001784">
    <property type="term" value="F:phosphotyrosine residue binding"/>
    <property type="evidence" value="ECO:0007669"/>
    <property type="project" value="TreeGrafter"/>
</dbReference>
<dbReference type="InterPro" id="IPR003595">
    <property type="entry name" value="Tyr_Pase_cat"/>
</dbReference>
<evidence type="ECO:0000259" key="7">
    <source>
        <dbReference type="PROSITE" id="PS50055"/>
    </source>
</evidence>
<dbReference type="Proteomes" id="UP000092460">
    <property type="component" value="Unassembled WGS sequence"/>
</dbReference>
<dbReference type="GO" id="GO:0004726">
    <property type="term" value="F:non-membrane spanning protein tyrosine phosphatase activity"/>
    <property type="evidence" value="ECO:0007669"/>
    <property type="project" value="TreeGrafter"/>
</dbReference>
<evidence type="ECO:0000256" key="1">
    <source>
        <dbReference type="ARBA" id="ARBA00013064"/>
    </source>
</evidence>
<dbReference type="VEuPathDB" id="VectorBase:GPPI012090"/>
<protein>
    <recommendedName>
        <fullName evidence="1">protein-tyrosine-phosphatase</fullName>
        <ecNumber evidence="1">3.1.3.48</ecNumber>
    </recommendedName>
</protein>
<name>A0A1B0AXK9_9MUSC</name>
<dbReference type="InterPro" id="IPR029021">
    <property type="entry name" value="Prot-tyrosine_phosphatase-like"/>
</dbReference>
<dbReference type="PRINTS" id="PR00401">
    <property type="entry name" value="SH2DOMAIN"/>
</dbReference>
<dbReference type="SUPFAM" id="SSF55550">
    <property type="entry name" value="SH2 domain"/>
    <property type="match status" value="1"/>
</dbReference>
<evidence type="ECO:0000313" key="9">
    <source>
        <dbReference type="EnsemblMetazoa" id="GPPI012090-PA"/>
    </source>
</evidence>
<dbReference type="GO" id="GO:0000278">
    <property type="term" value="P:mitotic cell cycle"/>
    <property type="evidence" value="ECO:0007669"/>
    <property type="project" value="TreeGrafter"/>
</dbReference>
<evidence type="ECO:0000256" key="5">
    <source>
        <dbReference type="PROSITE-ProRule" id="PRU00191"/>
    </source>
</evidence>
<dbReference type="SMART" id="SM00252">
    <property type="entry name" value="SH2"/>
    <property type="match status" value="1"/>
</dbReference>
<evidence type="ECO:0000259" key="6">
    <source>
        <dbReference type="PROSITE" id="PS50001"/>
    </source>
</evidence>
<dbReference type="InterPro" id="IPR000980">
    <property type="entry name" value="SH2"/>
</dbReference>
<organism evidence="9 10">
    <name type="scientific">Glossina palpalis gambiensis</name>
    <dbReference type="NCBI Taxonomy" id="67801"/>
    <lineage>
        <taxon>Eukaryota</taxon>
        <taxon>Metazoa</taxon>
        <taxon>Ecdysozoa</taxon>
        <taxon>Arthropoda</taxon>
        <taxon>Hexapoda</taxon>
        <taxon>Insecta</taxon>
        <taxon>Pterygota</taxon>
        <taxon>Neoptera</taxon>
        <taxon>Endopterygota</taxon>
        <taxon>Diptera</taxon>
        <taxon>Brachycera</taxon>
        <taxon>Muscomorpha</taxon>
        <taxon>Hippoboscoidea</taxon>
        <taxon>Glossinidae</taxon>
        <taxon>Glossina</taxon>
    </lineage>
</organism>
<dbReference type="AlphaFoldDB" id="A0A1B0AXK9"/>
<dbReference type="PANTHER" id="PTHR46257:SF3">
    <property type="entry name" value="TYROSINE-PROTEIN PHOSPHATASE CORKSCREW"/>
    <property type="match status" value="1"/>
</dbReference>
<dbReference type="SMART" id="SM00194">
    <property type="entry name" value="PTPc"/>
    <property type="match status" value="1"/>
</dbReference>
<dbReference type="Gene3D" id="3.90.190.10">
    <property type="entry name" value="Protein tyrosine phosphatase superfamily"/>
    <property type="match status" value="2"/>
</dbReference>
<dbReference type="STRING" id="67801.A0A1B0AXK9"/>
<dbReference type="InterPro" id="IPR016130">
    <property type="entry name" value="Tyr_Pase_AS"/>
</dbReference>
<evidence type="ECO:0000256" key="2">
    <source>
        <dbReference type="ARBA" id="ARBA00022801"/>
    </source>
</evidence>
<dbReference type="InterPro" id="IPR052123">
    <property type="entry name" value="Non-rcpt_Tyr_Phosphatase"/>
</dbReference>
<dbReference type="GO" id="GO:0009653">
    <property type="term" value="P:anatomical structure morphogenesis"/>
    <property type="evidence" value="ECO:0007669"/>
    <property type="project" value="UniProtKB-ARBA"/>
</dbReference>
<accession>A0A1B0AXK9</accession>
<dbReference type="GO" id="GO:0048666">
    <property type="term" value="P:neuron development"/>
    <property type="evidence" value="ECO:0007669"/>
    <property type="project" value="UniProtKB-ARBA"/>
</dbReference>
<evidence type="ECO:0000256" key="4">
    <source>
        <dbReference type="ARBA" id="ARBA00022999"/>
    </source>
</evidence>
<feature type="domain" description="SH2" evidence="6">
    <location>
        <begin position="6"/>
        <end position="101"/>
    </location>
</feature>
<keyword evidence="3" id="KW-0904">Protein phosphatase</keyword>
<dbReference type="EC" id="3.1.3.48" evidence="1"/>
<evidence type="ECO:0000256" key="3">
    <source>
        <dbReference type="ARBA" id="ARBA00022912"/>
    </source>
</evidence>
<dbReference type="GO" id="GO:0035556">
    <property type="term" value="P:intracellular signal transduction"/>
    <property type="evidence" value="ECO:0007669"/>
    <property type="project" value="TreeGrafter"/>
</dbReference>
<feature type="domain" description="Tyrosine-protein phosphatase" evidence="7">
    <location>
        <begin position="203"/>
        <end position="589"/>
    </location>
</feature>
<evidence type="ECO:0000259" key="8">
    <source>
        <dbReference type="PROSITE" id="PS50056"/>
    </source>
</evidence>
<dbReference type="SUPFAM" id="SSF52799">
    <property type="entry name" value="(Phosphotyrosine protein) phosphatases II"/>
    <property type="match status" value="1"/>
</dbReference>
<keyword evidence="2" id="KW-0378">Hydrolase</keyword>
<dbReference type="Gene3D" id="3.30.505.10">
    <property type="entry name" value="SH2 domain"/>
    <property type="match status" value="1"/>
</dbReference>
<dbReference type="InterPro" id="IPR000387">
    <property type="entry name" value="Tyr_Pase_dom"/>
</dbReference>
<dbReference type="PROSITE" id="PS50055">
    <property type="entry name" value="TYR_PHOSPHATASE_PTP"/>
    <property type="match status" value="1"/>
</dbReference>
<dbReference type="PANTHER" id="PTHR46257">
    <property type="entry name" value="TYROSINE-PROTEIN PHOSPHATASE CORKSCREW"/>
    <property type="match status" value="1"/>
</dbReference>
<feature type="domain" description="Tyrosine specific protein phosphatases" evidence="8">
    <location>
        <begin position="500"/>
        <end position="580"/>
    </location>
</feature>
<dbReference type="PROSITE" id="PS50056">
    <property type="entry name" value="TYR_PHOSPHATASE_2"/>
    <property type="match status" value="1"/>
</dbReference>
<dbReference type="PROSITE" id="PS00383">
    <property type="entry name" value="TYR_PHOSPHATASE_1"/>
    <property type="match status" value="1"/>
</dbReference>
<sequence>MSSRRWFHPNISTVEAEKLLLKKGFNGSFLVHLSTSNPDAFTLSVRKDQKVIHIGIQNTGYFLHLDSDEIFATLTELVQYYMKIGVLKREDGEVIKLKQPLLRTGPSTVNHSGNESGKLLLNRGTNGSPGDFSLSIQANNKVRHAVMHCQNDKDDSVNSGHYKYNGLVETRHAEDDLSQRFNAARVATAGIDACVGQLVKDGFYEELESLCEGSSDKLYCQEGYKLVNRNKNRYGDVLPHDHTRVKLIDVEHSIAGADYINANYISLPLDSLHANFHSTKVNTSTTHAAARMGKSCANGQLFGKGLTKVKCAGATASLPVNNCVTCSKKSNSVCKHRHGESVIKASKNKHICAVRSLRNISISNANKGNAPLVDKNLLCKNLSSNQQRLKTYIATQGCLPNTITDFWNMIWQENTRVIVMLTREVERGRSKCAKYWTNKGQRKQFGPVKIHCISEDTFLGEYILREFLVSWRDQTERHIYHYHFQAWPDHGVPTNPDCVLDFLNYVNTKQNQLIEAGKEPGPICVHCSAGIGRTGTLIVIDMILDQIDKYGVNTEIDIKRTIQMARLQRAGLVQTEAQYKFIYCALQRYIQRICKKY</sequence>
<dbReference type="GO" id="GO:0005737">
    <property type="term" value="C:cytoplasm"/>
    <property type="evidence" value="ECO:0007669"/>
    <property type="project" value="TreeGrafter"/>
</dbReference>
<keyword evidence="10" id="KW-1185">Reference proteome</keyword>